<evidence type="ECO:0000313" key="2">
    <source>
        <dbReference type="EMBL" id="KAK5925297.1"/>
    </source>
</evidence>
<evidence type="ECO:0000256" key="1">
    <source>
        <dbReference type="SAM" id="MobiDB-lite"/>
    </source>
</evidence>
<reference evidence="2 3" key="1">
    <citation type="journal article" date="2023" name="Mol. Biol. Evol.">
        <title>Genomics of Secondarily Temperate Adaptation in the Only Non-Antarctic Icefish.</title>
        <authorList>
            <person name="Rivera-Colon A.G."/>
            <person name="Rayamajhi N."/>
            <person name="Minhas B.F."/>
            <person name="Madrigal G."/>
            <person name="Bilyk K.T."/>
            <person name="Yoon V."/>
            <person name="Hune M."/>
            <person name="Gregory S."/>
            <person name="Cheng C.H.C."/>
            <person name="Catchen J.M."/>
        </authorList>
    </citation>
    <scope>NUCLEOTIDE SEQUENCE [LARGE SCALE GENOMIC DNA]</scope>
    <source>
        <tissue evidence="2">White muscle</tissue>
    </source>
</reference>
<protein>
    <submittedName>
        <fullName evidence="2">Uncharacterized protein</fullName>
    </submittedName>
</protein>
<feature type="compositionally biased region" description="Polar residues" evidence="1">
    <location>
        <begin position="1"/>
        <end position="13"/>
    </location>
</feature>
<dbReference type="AlphaFoldDB" id="A0AAN8HRU0"/>
<organism evidence="2 3">
    <name type="scientific">Champsocephalus gunnari</name>
    <name type="common">Mackerel icefish</name>
    <dbReference type="NCBI Taxonomy" id="52237"/>
    <lineage>
        <taxon>Eukaryota</taxon>
        <taxon>Metazoa</taxon>
        <taxon>Chordata</taxon>
        <taxon>Craniata</taxon>
        <taxon>Vertebrata</taxon>
        <taxon>Euteleostomi</taxon>
        <taxon>Actinopterygii</taxon>
        <taxon>Neopterygii</taxon>
        <taxon>Teleostei</taxon>
        <taxon>Neoteleostei</taxon>
        <taxon>Acanthomorphata</taxon>
        <taxon>Eupercaria</taxon>
        <taxon>Perciformes</taxon>
        <taxon>Notothenioidei</taxon>
        <taxon>Channichthyidae</taxon>
        <taxon>Champsocephalus</taxon>
    </lineage>
</organism>
<evidence type="ECO:0000313" key="3">
    <source>
        <dbReference type="Proteomes" id="UP001331515"/>
    </source>
</evidence>
<accession>A0AAN8HRU0</accession>
<dbReference type="EMBL" id="JAURVH010001520">
    <property type="protein sequence ID" value="KAK5925297.1"/>
    <property type="molecule type" value="Genomic_DNA"/>
</dbReference>
<keyword evidence="3" id="KW-1185">Reference proteome</keyword>
<dbReference type="Proteomes" id="UP001331515">
    <property type="component" value="Unassembled WGS sequence"/>
</dbReference>
<gene>
    <name evidence="2" type="ORF">CgunFtcFv8_017832</name>
</gene>
<sequence>MVLSVLNTVSGEPTVSGDDSRLMCSRELKPKSMISGILPTYNTPGFCVVWLLRRPQTLKEEDAERPVFEEGFSSRRVFNEAC</sequence>
<comment type="caution">
    <text evidence="2">The sequence shown here is derived from an EMBL/GenBank/DDBJ whole genome shotgun (WGS) entry which is preliminary data.</text>
</comment>
<proteinExistence type="predicted"/>
<feature type="region of interest" description="Disordered" evidence="1">
    <location>
        <begin position="1"/>
        <end position="20"/>
    </location>
</feature>
<name>A0AAN8HRU0_CHAGU</name>